<sequence length="772" mass="90426">MKRKKRSSLKHLGSEYIHPSKYLIREVLLDDESMKESNQSSPIPSVLGSDSEHDDNSSSHPLTLPNHPIHPNPHKQEEQQHRIFLIDRIGTDCLELIFSFLTYPEMAPILFVSRQWSRVMVPLFYTETYDVLASNEHLEELKEEGRNYDTDTEFGYEGLYTESATWKPTLCYDTEDELDAEREELLPPTSEDSSEENDDDLNTTSSENLLQLEKQNHDHSNSHLKNSSNLQNYVCDKRLPFGSPLCKHTIQDQFYLVQDSLSKDEYIELVEQYLKVNMRGTMNQDNDKLQPSAPFYINPFLFYDQIEHEQSQIKPYMWEITESIRRDGYGPIIVGNFSGHTIYNDDEYYESYQASDLGFVFYALRGGIARLVRRAGVKYYEPQMIEDALYILKDFIRKVLQQAYETKFQDRLNATADCDNKDSDSTQSPIPPLQFTESDSQYHERWYPDPEYKGPYCNDDLDSDLKLNHHDIVDAVEKVLKGYKLFYAPESDPYNLGNYNEFKIDETTIPIKKSDDESFEKKPNYILNSEIHHSESNIQKLEENNEKEDIDSDDEEELTDDSDFDELTDDEEVVDNTNTTIDMNHLQYKNLNDFIDDSELAMDIQGESVHEGDSLRDRLIKVSMQVHEEIYGYEKTHAEKLYLKNWYGNGNVFFTHAAKHLGDDNPELLMMEDEDEEIMTSENALIEKDRKEDVAYFGYSLFDDDENEFPIFCYTHNNETNHNKEGHIIKEQSDHTIDDNQADEETSKEYHLRRLLRERSFQCIEAYFSESH</sequence>
<dbReference type="OrthoDB" id="10507142at2759"/>
<keyword evidence="3" id="KW-1185">Reference proteome</keyword>
<evidence type="ECO:0000256" key="1">
    <source>
        <dbReference type="SAM" id="MobiDB-lite"/>
    </source>
</evidence>
<feature type="compositionally biased region" description="Acidic residues" evidence="1">
    <location>
        <begin position="545"/>
        <end position="564"/>
    </location>
</feature>
<feature type="region of interest" description="Disordered" evidence="1">
    <location>
        <begin position="527"/>
        <end position="564"/>
    </location>
</feature>
<dbReference type="VEuPathDB" id="AmoebaDB:FDP41_000053"/>
<evidence type="ECO:0000313" key="3">
    <source>
        <dbReference type="Proteomes" id="UP000444721"/>
    </source>
</evidence>
<feature type="region of interest" description="Disordered" evidence="1">
    <location>
        <begin position="33"/>
        <end position="77"/>
    </location>
</feature>
<reference evidence="2 3" key="1">
    <citation type="journal article" date="2019" name="Sci. Rep.">
        <title>Nanopore sequencing improves the draft genome of the human pathogenic amoeba Naegleria fowleri.</title>
        <authorList>
            <person name="Liechti N."/>
            <person name="Schurch N."/>
            <person name="Bruggmann R."/>
            <person name="Wittwer M."/>
        </authorList>
    </citation>
    <scope>NUCLEOTIDE SEQUENCE [LARGE SCALE GENOMIC DNA]</scope>
    <source>
        <strain evidence="2 3">ATCC 30894</strain>
    </source>
</reference>
<dbReference type="OMA" id="WEITESI"/>
<dbReference type="VEuPathDB" id="AmoebaDB:NfTy_026210"/>
<dbReference type="GeneID" id="68107271"/>
<feature type="region of interest" description="Disordered" evidence="1">
    <location>
        <begin position="183"/>
        <end position="203"/>
    </location>
</feature>
<evidence type="ECO:0008006" key="4">
    <source>
        <dbReference type="Google" id="ProtNLM"/>
    </source>
</evidence>
<name>A0A6A5CEK0_NAEFO</name>
<comment type="caution">
    <text evidence="2">The sequence shown here is derived from an EMBL/GenBank/DDBJ whole genome shotgun (WGS) entry which is preliminary data.</text>
</comment>
<feature type="compositionally biased region" description="Basic and acidic residues" evidence="1">
    <location>
        <begin position="530"/>
        <end position="544"/>
    </location>
</feature>
<feature type="compositionally biased region" description="Acidic residues" evidence="1">
    <location>
        <begin position="192"/>
        <end position="201"/>
    </location>
</feature>
<dbReference type="EMBL" id="VFQX01000001">
    <property type="protein sequence ID" value="KAF0985014.1"/>
    <property type="molecule type" value="Genomic_DNA"/>
</dbReference>
<proteinExistence type="predicted"/>
<dbReference type="Proteomes" id="UP000444721">
    <property type="component" value="Unassembled WGS sequence"/>
</dbReference>
<dbReference type="VEuPathDB" id="AmoebaDB:NF0010500"/>
<dbReference type="AlphaFoldDB" id="A0A6A5CEK0"/>
<evidence type="ECO:0000313" key="2">
    <source>
        <dbReference type="EMBL" id="KAF0985014.1"/>
    </source>
</evidence>
<protein>
    <recommendedName>
        <fullName evidence="4">F-box domain-containing protein</fullName>
    </recommendedName>
</protein>
<dbReference type="RefSeq" id="XP_044569727.1">
    <property type="nucleotide sequence ID" value="XM_044708809.1"/>
</dbReference>
<accession>A0A6A5CEK0</accession>
<gene>
    <name evidence="2" type="ORF">FDP41_000053</name>
</gene>
<organism evidence="2 3">
    <name type="scientific">Naegleria fowleri</name>
    <name type="common">Brain eating amoeba</name>
    <dbReference type="NCBI Taxonomy" id="5763"/>
    <lineage>
        <taxon>Eukaryota</taxon>
        <taxon>Discoba</taxon>
        <taxon>Heterolobosea</taxon>
        <taxon>Tetramitia</taxon>
        <taxon>Eutetramitia</taxon>
        <taxon>Vahlkampfiidae</taxon>
        <taxon>Naegleria</taxon>
    </lineage>
</organism>